<dbReference type="PROSITE" id="PS51350">
    <property type="entry name" value="PTS_HPR_DOM"/>
    <property type="match status" value="1"/>
</dbReference>
<dbReference type="PANTHER" id="PTHR33705">
    <property type="entry name" value="PHOSPHOCARRIER PROTEIN HPR"/>
    <property type="match status" value="1"/>
</dbReference>
<evidence type="ECO:0000313" key="8">
    <source>
        <dbReference type="Proteomes" id="UP000240042"/>
    </source>
</evidence>
<evidence type="ECO:0000259" key="6">
    <source>
        <dbReference type="PROSITE" id="PS51350"/>
    </source>
</evidence>
<protein>
    <recommendedName>
        <fullName evidence="2">Phosphocarrier protein HPr</fullName>
    </recommendedName>
    <alternativeName>
        <fullName evidence="5">Histidine-containing protein</fullName>
    </alternativeName>
</protein>
<evidence type="ECO:0000256" key="5">
    <source>
        <dbReference type="ARBA" id="ARBA00033055"/>
    </source>
</evidence>
<evidence type="ECO:0000256" key="2">
    <source>
        <dbReference type="ARBA" id="ARBA00020422"/>
    </source>
</evidence>
<dbReference type="PRINTS" id="PR00107">
    <property type="entry name" value="PHOSPHOCPHPR"/>
</dbReference>
<accession>A0A1I1DJG7</accession>
<dbReference type="Gene3D" id="3.30.1340.10">
    <property type="entry name" value="HPr-like"/>
    <property type="match status" value="1"/>
</dbReference>
<dbReference type="PANTHER" id="PTHR33705:SF1">
    <property type="entry name" value="PHOSPHOCARRIER PROTEIN HPR"/>
    <property type="match status" value="1"/>
</dbReference>
<evidence type="ECO:0000256" key="3">
    <source>
        <dbReference type="ARBA" id="ARBA00022448"/>
    </source>
</evidence>
<proteinExistence type="predicted"/>
<dbReference type="SUPFAM" id="SSF55594">
    <property type="entry name" value="HPr-like"/>
    <property type="match status" value="1"/>
</dbReference>
<dbReference type="AlphaFoldDB" id="A0A1I1DJG7"/>
<keyword evidence="4" id="KW-0762">Sugar transport</keyword>
<dbReference type="NCBIfam" id="TIGR01003">
    <property type="entry name" value="PTS_HPr_family"/>
    <property type="match status" value="1"/>
</dbReference>
<dbReference type="Pfam" id="PF00381">
    <property type="entry name" value="PTS-HPr"/>
    <property type="match status" value="1"/>
</dbReference>
<keyword evidence="8" id="KW-1185">Reference proteome</keyword>
<reference evidence="8" key="1">
    <citation type="submission" date="2016-10" db="EMBL/GenBank/DDBJ databases">
        <authorList>
            <person name="Varghese N."/>
            <person name="Submissions S."/>
        </authorList>
    </citation>
    <scope>NUCLEOTIDE SEQUENCE [LARGE SCALE GENOMIC DNA]</scope>
    <source>
        <strain evidence="8">ATCC 43811</strain>
    </source>
</reference>
<evidence type="ECO:0000256" key="1">
    <source>
        <dbReference type="ARBA" id="ARBA00003681"/>
    </source>
</evidence>
<dbReference type="InterPro" id="IPR050399">
    <property type="entry name" value="HPr"/>
</dbReference>
<dbReference type="InterPro" id="IPR035895">
    <property type="entry name" value="HPr-like_sf"/>
</dbReference>
<evidence type="ECO:0000256" key="4">
    <source>
        <dbReference type="ARBA" id="ARBA00022597"/>
    </source>
</evidence>
<keyword evidence="3" id="KW-0813">Transport</keyword>
<organism evidence="7 8">
    <name type="scientific">Brevinema andersonii</name>
    <dbReference type="NCBI Taxonomy" id="34097"/>
    <lineage>
        <taxon>Bacteria</taxon>
        <taxon>Pseudomonadati</taxon>
        <taxon>Spirochaetota</taxon>
        <taxon>Spirochaetia</taxon>
        <taxon>Brevinematales</taxon>
        <taxon>Brevinemataceae</taxon>
        <taxon>Brevinema</taxon>
    </lineage>
</organism>
<name>A0A1I1DJG7_BREAD</name>
<dbReference type="PROSITE" id="PS00369">
    <property type="entry name" value="PTS_HPR_HIS"/>
    <property type="match status" value="1"/>
</dbReference>
<dbReference type="RefSeq" id="WP_092318470.1">
    <property type="nucleotide sequence ID" value="NZ_FOKY01000002.1"/>
</dbReference>
<dbReference type="InterPro" id="IPR001020">
    <property type="entry name" value="PTS_HPr_His_P_site"/>
</dbReference>
<sequence length="90" mass="9902">MISEKITIVNNTGLHTRPGNELIKLIKSFPGISVQIEKGEKKINASSLLQVMSLGIKKDDVITITVTGVDESNENQVMNSLKEFFATLKD</sequence>
<evidence type="ECO:0000313" key="7">
    <source>
        <dbReference type="EMBL" id="SFB75007.1"/>
    </source>
</evidence>
<dbReference type="OrthoDB" id="350754at2"/>
<dbReference type="EMBL" id="FOKY01000002">
    <property type="protein sequence ID" value="SFB75007.1"/>
    <property type="molecule type" value="Genomic_DNA"/>
</dbReference>
<dbReference type="STRING" id="34097.SAMN02745150_00597"/>
<gene>
    <name evidence="7" type="ORF">SAMN02745150_00597</name>
</gene>
<dbReference type="InterPro" id="IPR000032">
    <property type="entry name" value="HPr-like"/>
</dbReference>
<dbReference type="Proteomes" id="UP000240042">
    <property type="component" value="Unassembled WGS sequence"/>
</dbReference>
<comment type="function">
    <text evidence="1">General (non sugar-specific) component of the phosphoenolpyruvate-dependent sugar phosphotransferase system (sugar PTS). This major carbohydrate active-transport system catalyzes the phosphorylation of incoming sugar substrates concomitantly with their translocation across the cell membrane. The phosphoryl group from phosphoenolpyruvate (PEP) is transferred to the phosphoryl carrier protein HPr by enzyme I. Phospho-HPr then transfers it to the PTS EIIA domain.</text>
</comment>
<feature type="domain" description="HPr" evidence="6">
    <location>
        <begin position="1"/>
        <end position="90"/>
    </location>
</feature>